<sequence length="325" mass="35217">MMKKEFSNAPINRAKNFCPPPSSRGVHRVRASAAAGENHPVSEEKPSSAYLSGTPGVLNIQESSFFSPPKSNKGWDDIHLQALLRSLAVIADDRSEMHAAVAIQRDNWGKLLQVTITMSMMAAGILSAVNTRAVTSMSSSVTASLLAGSSFFFMCLANWFQPSQLAEEQRAAARFFKALVREIEGSLKPTGGSHLKEDAKVYYESKLERLQYLDKAFPLPLFPGGIDKFPETPGPSVLSAPVDTSQPEIPLSEDPLSNNGWTQAIVDDLKNTSALLRKSDIATYVRWEKNASKINKRDSKEPPSSCGAAGEWGALPSENCPCSGS</sequence>
<feature type="region of interest" description="Disordered" evidence="1">
    <location>
        <begin position="293"/>
        <end position="325"/>
    </location>
</feature>
<organism evidence="2 3">
    <name type="scientific">Riccia fluitans</name>
    <dbReference type="NCBI Taxonomy" id="41844"/>
    <lineage>
        <taxon>Eukaryota</taxon>
        <taxon>Viridiplantae</taxon>
        <taxon>Streptophyta</taxon>
        <taxon>Embryophyta</taxon>
        <taxon>Marchantiophyta</taxon>
        <taxon>Marchantiopsida</taxon>
        <taxon>Marchantiidae</taxon>
        <taxon>Marchantiales</taxon>
        <taxon>Ricciaceae</taxon>
        <taxon>Riccia</taxon>
    </lineage>
</organism>
<gene>
    <name evidence="2" type="ORF">R1flu_028238</name>
</gene>
<protein>
    <submittedName>
        <fullName evidence="2">Uncharacterized protein</fullName>
    </submittedName>
</protein>
<reference evidence="2 3" key="1">
    <citation type="submission" date="2024-09" db="EMBL/GenBank/DDBJ databases">
        <title>Chromosome-scale assembly of Riccia fluitans.</title>
        <authorList>
            <person name="Paukszto L."/>
            <person name="Sawicki J."/>
            <person name="Karawczyk K."/>
            <person name="Piernik-Szablinska J."/>
            <person name="Szczecinska M."/>
            <person name="Mazdziarz M."/>
        </authorList>
    </citation>
    <scope>NUCLEOTIDE SEQUENCE [LARGE SCALE GENOMIC DNA]</scope>
    <source>
        <strain evidence="2">Rf_01</strain>
        <tissue evidence="2">Aerial parts of the thallus</tissue>
    </source>
</reference>
<dbReference type="EMBL" id="JBHFFA010000008">
    <property type="protein sequence ID" value="KAL2609665.1"/>
    <property type="molecule type" value="Genomic_DNA"/>
</dbReference>
<evidence type="ECO:0000313" key="2">
    <source>
        <dbReference type="EMBL" id="KAL2609665.1"/>
    </source>
</evidence>
<name>A0ABD1XL38_9MARC</name>
<dbReference type="InterPro" id="IPR027949">
    <property type="entry name" value="Chloroplast_duf"/>
</dbReference>
<feature type="region of interest" description="Disordered" evidence="1">
    <location>
        <begin position="1"/>
        <end position="53"/>
    </location>
</feature>
<keyword evidence="3" id="KW-1185">Reference proteome</keyword>
<accession>A0ABD1XL38</accession>
<dbReference type="AlphaFoldDB" id="A0ABD1XL38"/>
<dbReference type="Proteomes" id="UP001605036">
    <property type="component" value="Unassembled WGS sequence"/>
</dbReference>
<dbReference type="PANTHER" id="PTHR33358">
    <property type="entry name" value="F-BOX PROTEIN WITH A DOMAIN PROTEIN"/>
    <property type="match status" value="1"/>
</dbReference>
<evidence type="ECO:0000313" key="3">
    <source>
        <dbReference type="Proteomes" id="UP001605036"/>
    </source>
</evidence>
<proteinExistence type="predicted"/>
<dbReference type="Pfam" id="PF14476">
    <property type="entry name" value="Chloroplast_duf"/>
    <property type="match status" value="1"/>
</dbReference>
<evidence type="ECO:0000256" key="1">
    <source>
        <dbReference type="SAM" id="MobiDB-lite"/>
    </source>
</evidence>
<dbReference type="PANTHER" id="PTHR33358:SF12">
    <property type="entry name" value="F-BOX PROTEIN WITH A DOMAIN PROTEIN"/>
    <property type="match status" value="1"/>
</dbReference>
<comment type="caution">
    <text evidence="2">The sequence shown here is derived from an EMBL/GenBank/DDBJ whole genome shotgun (WGS) entry which is preliminary data.</text>
</comment>